<dbReference type="OrthoDB" id="6077919at2759"/>
<accession>A0A6J8A1B2</accession>
<dbReference type="EMBL" id="CACVKT020000359">
    <property type="protein sequence ID" value="CAC5358505.1"/>
    <property type="molecule type" value="Genomic_DNA"/>
</dbReference>
<evidence type="ECO:0000256" key="1">
    <source>
        <dbReference type="SAM" id="MobiDB-lite"/>
    </source>
</evidence>
<feature type="compositionally biased region" description="Basic and acidic residues" evidence="1">
    <location>
        <begin position="111"/>
        <end position="120"/>
    </location>
</feature>
<gene>
    <name evidence="2" type="ORF">MCOR_1729</name>
</gene>
<evidence type="ECO:0000313" key="2">
    <source>
        <dbReference type="EMBL" id="CAC5358505.1"/>
    </source>
</evidence>
<name>A0A6J8A1B2_MYTCO</name>
<dbReference type="AlphaFoldDB" id="A0A6J8A1B2"/>
<reference evidence="2 3" key="1">
    <citation type="submission" date="2020-06" db="EMBL/GenBank/DDBJ databases">
        <authorList>
            <person name="Li R."/>
            <person name="Bekaert M."/>
        </authorList>
    </citation>
    <scope>NUCLEOTIDE SEQUENCE [LARGE SCALE GENOMIC DNA]</scope>
    <source>
        <strain evidence="3">wild</strain>
    </source>
</reference>
<feature type="region of interest" description="Disordered" evidence="1">
    <location>
        <begin position="60"/>
        <end position="131"/>
    </location>
</feature>
<keyword evidence="3" id="KW-1185">Reference proteome</keyword>
<protein>
    <submittedName>
        <fullName evidence="2">Uncharacterized protein</fullName>
    </submittedName>
</protein>
<sequence length="161" mass="18261">MEGSNGNLVDHLVQALPSDVLDTLQQLSNEDFTKVLHSAERKKRIVKTSHVHYVVKDIRKKRNLLRHKAEHTNHENNKSTETPSKKRKKSVGADNFTMNGEPLAGPSSDAARNDGEEAIKNNKGGATRSRRALNDNVEVVELQPSTQDERYDLIHFMREKR</sequence>
<organism evidence="2 3">
    <name type="scientific">Mytilus coruscus</name>
    <name type="common">Sea mussel</name>
    <dbReference type="NCBI Taxonomy" id="42192"/>
    <lineage>
        <taxon>Eukaryota</taxon>
        <taxon>Metazoa</taxon>
        <taxon>Spiralia</taxon>
        <taxon>Lophotrochozoa</taxon>
        <taxon>Mollusca</taxon>
        <taxon>Bivalvia</taxon>
        <taxon>Autobranchia</taxon>
        <taxon>Pteriomorphia</taxon>
        <taxon>Mytilida</taxon>
        <taxon>Mytiloidea</taxon>
        <taxon>Mytilidae</taxon>
        <taxon>Mytilinae</taxon>
        <taxon>Mytilus</taxon>
    </lineage>
</organism>
<feature type="compositionally biased region" description="Basic residues" evidence="1">
    <location>
        <begin position="60"/>
        <end position="69"/>
    </location>
</feature>
<proteinExistence type="predicted"/>
<evidence type="ECO:0000313" key="3">
    <source>
        <dbReference type="Proteomes" id="UP000507470"/>
    </source>
</evidence>
<dbReference type="Proteomes" id="UP000507470">
    <property type="component" value="Unassembled WGS sequence"/>
</dbReference>